<dbReference type="AlphaFoldDB" id="A0A9N9EJT4"/>
<feature type="non-terminal residue" evidence="2">
    <location>
        <position position="154"/>
    </location>
</feature>
<dbReference type="OrthoDB" id="10392837at2759"/>
<dbReference type="EMBL" id="CAJVPL010008491">
    <property type="protein sequence ID" value="CAG8674601.1"/>
    <property type="molecule type" value="Genomic_DNA"/>
</dbReference>
<keyword evidence="3" id="KW-1185">Reference proteome</keyword>
<comment type="caution">
    <text evidence="2">The sequence shown here is derived from an EMBL/GenBank/DDBJ whole genome shotgun (WGS) entry which is preliminary data.</text>
</comment>
<organism evidence="2 3">
    <name type="scientific">Ambispora gerdemannii</name>
    <dbReference type="NCBI Taxonomy" id="144530"/>
    <lineage>
        <taxon>Eukaryota</taxon>
        <taxon>Fungi</taxon>
        <taxon>Fungi incertae sedis</taxon>
        <taxon>Mucoromycota</taxon>
        <taxon>Glomeromycotina</taxon>
        <taxon>Glomeromycetes</taxon>
        <taxon>Archaeosporales</taxon>
        <taxon>Ambisporaceae</taxon>
        <taxon>Ambispora</taxon>
    </lineage>
</organism>
<dbReference type="Proteomes" id="UP000789831">
    <property type="component" value="Unassembled WGS sequence"/>
</dbReference>
<sequence length="154" mass="17304">MLRTVRKINLRTIEINASSPSQTSINPKKYIYFTFSGTTQTFQSGYLGITDSTIQGSLHIKSSLLEHPLLAKKILITLTCTHAAQWSVGEHHYRKSSTTLDLTQTLFTSNAHQVLNDCEFPFVFQLPSTAVGSFKTDACKIIYELEAKIYRKGI</sequence>
<dbReference type="InterPro" id="IPR014756">
    <property type="entry name" value="Ig_E-set"/>
</dbReference>
<dbReference type="InterPro" id="IPR014752">
    <property type="entry name" value="Arrestin-like_C"/>
</dbReference>
<name>A0A9N9EJT4_9GLOM</name>
<dbReference type="Pfam" id="PF00339">
    <property type="entry name" value="Arrestin_N"/>
    <property type="match status" value="1"/>
</dbReference>
<protein>
    <submittedName>
        <fullName evidence="2">509_t:CDS:1</fullName>
    </submittedName>
</protein>
<dbReference type="SUPFAM" id="SSF81296">
    <property type="entry name" value="E set domains"/>
    <property type="match status" value="1"/>
</dbReference>
<dbReference type="InterPro" id="IPR011021">
    <property type="entry name" value="Arrestin-like_N"/>
</dbReference>
<evidence type="ECO:0000313" key="3">
    <source>
        <dbReference type="Proteomes" id="UP000789831"/>
    </source>
</evidence>
<dbReference type="Gene3D" id="2.60.40.640">
    <property type="match status" value="1"/>
</dbReference>
<feature type="domain" description="Arrestin-like N-terminal" evidence="1">
    <location>
        <begin position="51"/>
        <end position="151"/>
    </location>
</feature>
<proteinExistence type="predicted"/>
<gene>
    <name evidence="2" type="ORF">AGERDE_LOCUS12409</name>
</gene>
<reference evidence="2" key="1">
    <citation type="submission" date="2021-06" db="EMBL/GenBank/DDBJ databases">
        <authorList>
            <person name="Kallberg Y."/>
            <person name="Tangrot J."/>
            <person name="Rosling A."/>
        </authorList>
    </citation>
    <scope>NUCLEOTIDE SEQUENCE</scope>
    <source>
        <strain evidence="2">MT106</strain>
    </source>
</reference>
<evidence type="ECO:0000313" key="2">
    <source>
        <dbReference type="EMBL" id="CAG8674601.1"/>
    </source>
</evidence>
<accession>A0A9N9EJT4</accession>
<evidence type="ECO:0000259" key="1">
    <source>
        <dbReference type="Pfam" id="PF00339"/>
    </source>
</evidence>